<keyword evidence="3" id="KW-1185">Reference proteome</keyword>
<evidence type="ECO:0000256" key="1">
    <source>
        <dbReference type="SAM" id="Phobius"/>
    </source>
</evidence>
<dbReference type="RefSeq" id="WP_035971928.1">
    <property type="nucleotide sequence ID" value="NZ_CABVPR010000014.1"/>
</dbReference>
<dbReference type="Proteomes" id="UP000625568">
    <property type="component" value="Chromosome 1"/>
</dbReference>
<name>A0A892I787_9BURK</name>
<protein>
    <submittedName>
        <fullName evidence="2">Uncharacterized protein</fullName>
    </submittedName>
</protein>
<keyword evidence="1" id="KW-0812">Transmembrane</keyword>
<organism evidence="2 3">
    <name type="scientific">Burkholderia dolosa</name>
    <dbReference type="NCBI Taxonomy" id="152500"/>
    <lineage>
        <taxon>Bacteria</taxon>
        <taxon>Pseudomonadati</taxon>
        <taxon>Pseudomonadota</taxon>
        <taxon>Betaproteobacteria</taxon>
        <taxon>Burkholderiales</taxon>
        <taxon>Burkholderiaceae</taxon>
        <taxon>Burkholderia</taxon>
        <taxon>Burkholderia cepacia complex</taxon>
    </lineage>
</organism>
<feature type="transmembrane region" description="Helical" evidence="1">
    <location>
        <begin position="56"/>
        <end position="81"/>
    </location>
</feature>
<dbReference type="AlphaFoldDB" id="A0A892I787"/>
<keyword evidence="1" id="KW-1133">Transmembrane helix</keyword>
<proteinExistence type="predicted"/>
<accession>A0A892I787</accession>
<reference evidence="2 3" key="1">
    <citation type="submission" date="2021-02" db="EMBL/GenBank/DDBJ databases">
        <title>FDA dAtabase for Regulatory Grade micrObial Sequences (FDA-ARGOS): Supporting development and validation of Infectious Disease Dx tests.</title>
        <authorList>
            <person name="Minogue T."/>
            <person name="Wolcott M."/>
            <person name="Wasieloski L."/>
            <person name="Aguilar W."/>
            <person name="Moore D."/>
            <person name="Jaissle J."/>
            <person name="Tallon L."/>
            <person name="Sadzewicz L."/>
            <person name="Zhao X."/>
            <person name="Boylan J."/>
            <person name="Ott S."/>
            <person name="Bowen H."/>
            <person name="Vavikolanu K."/>
            <person name="Mehta A."/>
            <person name="Aluvathingal J."/>
            <person name="Nadendla S."/>
            <person name="Yan Y."/>
            <person name="Sichtig H."/>
        </authorList>
    </citation>
    <scope>NUCLEOTIDE SEQUENCE [LARGE SCALE GENOMIC DNA]</scope>
    <source>
        <strain evidence="2 3">FDAARGOS_1272</strain>
    </source>
</reference>
<dbReference type="EMBL" id="CP069482">
    <property type="protein sequence ID" value="QRO77784.1"/>
    <property type="molecule type" value="Genomic_DNA"/>
</dbReference>
<feature type="transmembrane region" description="Helical" evidence="1">
    <location>
        <begin position="156"/>
        <end position="182"/>
    </location>
</feature>
<gene>
    <name evidence="2" type="ORF">I6K02_02390</name>
</gene>
<evidence type="ECO:0000313" key="2">
    <source>
        <dbReference type="EMBL" id="QRO77784.1"/>
    </source>
</evidence>
<sequence>MFSFHLLRPFSYWSIRFDKKWQLDWGLPALLTLMSLVAVVGASYLKPVVVLGDSGLLAKILSFVQSLPGFYIAALAAIATFNRVDIDRIMPAPPPRMNVNIRGRSIAIELTRRRFLCVLLAFLTAESLVLIVTAMFGLSAAPSVKTAFSDEHQRIVLYICLAVYMLFFWQMLCVTFLGLFYLGERIHQPDDSA</sequence>
<dbReference type="GeneID" id="93128637"/>
<keyword evidence="1" id="KW-0472">Membrane</keyword>
<evidence type="ECO:0000313" key="3">
    <source>
        <dbReference type="Proteomes" id="UP000625568"/>
    </source>
</evidence>
<feature type="transmembrane region" description="Helical" evidence="1">
    <location>
        <begin position="115"/>
        <end position="136"/>
    </location>
</feature>
<feature type="transmembrane region" description="Helical" evidence="1">
    <location>
        <begin position="21"/>
        <end position="44"/>
    </location>
</feature>